<organism evidence="2 3">
    <name type="scientific">Waterburya agarophytonicola KI4</name>
    <dbReference type="NCBI Taxonomy" id="2874699"/>
    <lineage>
        <taxon>Bacteria</taxon>
        <taxon>Bacillati</taxon>
        <taxon>Cyanobacteriota</taxon>
        <taxon>Cyanophyceae</taxon>
        <taxon>Pleurocapsales</taxon>
        <taxon>Hyellaceae</taxon>
        <taxon>Waterburya</taxon>
        <taxon>Waterburya agarophytonicola</taxon>
    </lineage>
</organism>
<dbReference type="AlphaFoldDB" id="A0A964BRJ8"/>
<sequence>MQMLKKIFNSDSKYYLELDELGESKPVQAVVKTAEKAQDVVQEKATEILESKPVEQAVKTAEKAKNVVQDKVQSTTTTETESKTKSSKKTSKKSQETKTEQPQQKAKSSPKSSGASSFEPPFWVAAMYNNKGSAGLNSDGTKAEQTFATDNLMPTVTKYRRRPGPSLNKFKDMASKARTPRG</sequence>
<feature type="region of interest" description="Disordered" evidence="1">
    <location>
        <begin position="146"/>
        <end position="182"/>
    </location>
</feature>
<evidence type="ECO:0000256" key="1">
    <source>
        <dbReference type="SAM" id="MobiDB-lite"/>
    </source>
</evidence>
<gene>
    <name evidence="2" type="ORF">I4641_09770</name>
</gene>
<dbReference type="RefSeq" id="WP_229640324.1">
    <property type="nucleotide sequence ID" value="NZ_JADWDC010000019.1"/>
</dbReference>
<protein>
    <submittedName>
        <fullName evidence="2">Uncharacterized protein</fullName>
    </submittedName>
</protein>
<accession>A0A964BRJ8</accession>
<evidence type="ECO:0000313" key="2">
    <source>
        <dbReference type="EMBL" id="MCC0177263.1"/>
    </source>
</evidence>
<feature type="region of interest" description="Disordered" evidence="1">
    <location>
        <begin position="61"/>
        <end position="119"/>
    </location>
</feature>
<proteinExistence type="predicted"/>
<evidence type="ECO:0000313" key="3">
    <source>
        <dbReference type="Proteomes" id="UP000729733"/>
    </source>
</evidence>
<dbReference type="Proteomes" id="UP000729733">
    <property type="component" value="Unassembled WGS sequence"/>
</dbReference>
<dbReference type="EMBL" id="JADWDC010000019">
    <property type="protein sequence ID" value="MCC0177263.1"/>
    <property type="molecule type" value="Genomic_DNA"/>
</dbReference>
<keyword evidence="3" id="KW-1185">Reference proteome</keyword>
<reference evidence="2" key="1">
    <citation type="journal article" date="2021" name="Antonie Van Leeuwenhoek">
        <title>Draft genome and description of Waterburya agarophytonicola gen. nov. sp. nov. (Pleurocapsales, Cyanobacteria): a seaweed symbiont.</title>
        <authorList>
            <person name="Bonthond G."/>
            <person name="Shalygin S."/>
            <person name="Bayer T."/>
            <person name="Weinberger F."/>
        </authorList>
    </citation>
    <scope>NUCLEOTIDE SEQUENCE</scope>
    <source>
        <strain evidence="2">KI4</strain>
    </source>
</reference>
<feature type="compositionally biased region" description="Low complexity" evidence="1">
    <location>
        <begin position="100"/>
        <end position="117"/>
    </location>
</feature>
<name>A0A964BRJ8_9CYAN</name>
<comment type="caution">
    <text evidence="2">The sequence shown here is derived from an EMBL/GenBank/DDBJ whole genome shotgun (WGS) entry which is preliminary data.</text>
</comment>